<feature type="region of interest" description="Disordered" evidence="1">
    <location>
        <begin position="1"/>
        <end position="25"/>
    </location>
</feature>
<accession>A0ABS3WQ12</accession>
<dbReference type="SUPFAM" id="SSF47413">
    <property type="entry name" value="lambda repressor-like DNA-binding domains"/>
    <property type="match status" value="1"/>
</dbReference>
<reference evidence="3 4" key="1">
    <citation type="submission" date="2021-02" db="EMBL/GenBank/DDBJ databases">
        <title>Streptomyces spirodelae sp. nov., isolated from duckweed.</title>
        <authorList>
            <person name="Saimee Y."/>
            <person name="Duangmal K."/>
        </authorList>
    </citation>
    <scope>NUCLEOTIDE SEQUENCE [LARGE SCALE GENOMIC DNA]</scope>
    <source>
        <strain evidence="3 4">DW4-2</strain>
    </source>
</reference>
<dbReference type="Proteomes" id="UP001518976">
    <property type="component" value="Unassembled WGS sequence"/>
</dbReference>
<dbReference type="InterPro" id="IPR043917">
    <property type="entry name" value="DUF5753"/>
</dbReference>
<evidence type="ECO:0000313" key="4">
    <source>
        <dbReference type="Proteomes" id="UP001518976"/>
    </source>
</evidence>
<proteinExistence type="predicted"/>
<dbReference type="Gene3D" id="1.10.260.40">
    <property type="entry name" value="lambda repressor-like DNA-binding domains"/>
    <property type="match status" value="1"/>
</dbReference>
<dbReference type="CDD" id="cd00093">
    <property type="entry name" value="HTH_XRE"/>
    <property type="match status" value="1"/>
</dbReference>
<dbReference type="PROSITE" id="PS50943">
    <property type="entry name" value="HTH_CROC1"/>
    <property type="match status" value="1"/>
</dbReference>
<protein>
    <submittedName>
        <fullName evidence="3">Helix-turn-helix domain-containing protein</fullName>
    </submittedName>
</protein>
<name>A0ABS3WQ12_9ACTN</name>
<comment type="caution">
    <text evidence="3">The sequence shown here is derived from an EMBL/GenBank/DDBJ whole genome shotgun (WGS) entry which is preliminary data.</text>
</comment>
<dbReference type="RefSeq" id="WP_209263741.1">
    <property type="nucleotide sequence ID" value="NZ_JAFFZN010000003.1"/>
</dbReference>
<gene>
    <name evidence="3" type="ORF">JW592_05650</name>
</gene>
<sequence length="290" mass="32287">MTSPEGQEPNAGTAPGEPEPGPEISEGLKIYGAVLKALRLEADLTQEEFGPHVRYSSHYIAKIEQGKRFPPEKLPQRAEVVLGPLAGKVLRAAAKSLRRKPGLASWFQQWAGIEEEAITLCAYECRAIPGLLQPEPYIRAVLERQLPPYTEEEIDRLVAARLARQQLFRDRPHTAFSFIVEQSLLERGIGGDSVTKHLIDHLLEVGRLTNVEIQVMPLRQEDHAGSNGQLYLAETEEHRWFGYTEGHQSSNLIATAGDVSVLLQRYGKLRSQALDCRATVSLLEQLRGAL</sequence>
<evidence type="ECO:0000256" key="1">
    <source>
        <dbReference type="SAM" id="MobiDB-lite"/>
    </source>
</evidence>
<keyword evidence="4" id="KW-1185">Reference proteome</keyword>
<feature type="domain" description="HTH cro/C1-type" evidence="2">
    <location>
        <begin position="35"/>
        <end position="70"/>
    </location>
</feature>
<dbReference type="Pfam" id="PF13560">
    <property type="entry name" value="HTH_31"/>
    <property type="match status" value="1"/>
</dbReference>
<dbReference type="EMBL" id="JAFFZN010000003">
    <property type="protein sequence ID" value="MBO8184957.1"/>
    <property type="molecule type" value="Genomic_DNA"/>
</dbReference>
<dbReference type="Pfam" id="PF19054">
    <property type="entry name" value="DUF5753"/>
    <property type="match status" value="1"/>
</dbReference>
<evidence type="ECO:0000259" key="2">
    <source>
        <dbReference type="PROSITE" id="PS50943"/>
    </source>
</evidence>
<dbReference type="InterPro" id="IPR010982">
    <property type="entry name" value="Lambda_DNA-bd_dom_sf"/>
</dbReference>
<organism evidence="3 4">
    <name type="scientific">Streptomyces spirodelae</name>
    <dbReference type="NCBI Taxonomy" id="2812904"/>
    <lineage>
        <taxon>Bacteria</taxon>
        <taxon>Bacillati</taxon>
        <taxon>Actinomycetota</taxon>
        <taxon>Actinomycetes</taxon>
        <taxon>Kitasatosporales</taxon>
        <taxon>Streptomycetaceae</taxon>
        <taxon>Streptomyces</taxon>
    </lineage>
</organism>
<dbReference type="InterPro" id="IPR001387">
    <property type="entry name" value="Cro/C1-type_HTH"/>
</dbReference>
<evidence type="ECO:0000313" key="3">
    <source>
        <dbReference type="EMBL" id="MBO8184957.1"/>
    </source>
</evidence>
<feature type="compositionally biased region" description="Low complexity" evidence="1">
    <location>
        <begin position="8"/>
        <end position="25"/>
    </location>
</feature>